<dbReference type="EMBL" id="WSTA01000065">
    <property type="protein sequence ID" value="MWB99530.1"/>
    <property type="molecule type" value="Genomic_DNA"/>
</dbReference>
<feature type="transmembrane region" description="Helical" evidence="1">
    <location>
        <begin position="6"/>
        <end position="26"/>
    </location>
</feature>
<keyword evidence="3" id="KW-1185">Reference proteome</keyword>
<reference evidence="2 3" key="1">
    <citation type="submission" date="2019-12" db="EMBL/GenBank/DDBJ databases">
        <authorList>
            <person name="Kim Y.S."/>
        </authorList>
    </citation>
    <scope>NUCLEOTIDE SEQUENCE [LARGE SCALE GENOMIC DNA]</scope>
    <source>
        <strain evidence="2 3">MMS17-SY077</strain>
    </source>
</reference>
<keyword evidence="1" id="KW-0472">Membrane</keyword>
<keyword evidence="1" id="KW-0812">Transmembrane</keyword>
<gene>
    <name evidence="2" type="ORF">GB864_13350</name>
</gene>
<evidence type="ECO:0000256" key="1">
    <source>
        <dbReference type="SAM" id="Phobius"/>
    </source>
</evidence>
<comment type="caution">
    <text evidence="2">The sequence shown here is derived from an EMBL/GenBank/DDBJ whole genome shotgun (WGS) entry which is preliminary data.</text>
</comment>
<organism evidence="2 3">
    <name type="scientific">Agromyces seonyuensis</name>
    <dbReference type="NCBI Taxonomy" id="2662446"/>
    <lineage>
        <taxon>Bacteria</taxon>
        <taxon>Bacillati</taxon>
        <taxon>Actinomycetota</taxon>
        <taxon>Actinomycetes</taxon>
        <taxon>Micrococcales</taxon>
        <taxon>Microbacteriaceae</taxon>
        <taxon>Agromyces</taxon>
    </lineage>
</organism>
<keyword evidence="1" id="KW-1133">Transmembrane helix</keyword>
<accession>A0A6I4NYS9</accession>
<evidence type="ECO:0000313" key="3">
    <source>
        <dbReference type="Proteomes" id="UP000438182"/>
    </source>
</evidence>
<dbReference type="RefSeq" id="WP_160425855.1">
    <property type="nucleotide sequence ID" value="NZ_WSTA01000065.1"/>
</dbReference>
<protein>
    <submittedName>
        <fullName evidence="2">Uncharacterized protein</fullName>
    </submittedName>
</protein>
<name>A0A6I4NYS9_9MICO</name>
<dbReference type="Proteomes" id="UP000438182">
    <property type="component" value="Unassembled WGS sequence"/>
</dbReference>
<sequence length="59" mass="7025">MDWTFWAGLGAIVVLWAATQWFFSWWRHSEKVRGRNREQADGIADAERQKERGRFWGGL</sequence>
<dbReference type="AlphaFoldDB" id="A0A6I4NYS9"/>
<evidence type="ECO:0000313" key="2">
    <source>
        <dbReference type="EMBL" id="MWB99530.1"/>
    </source>
</evidence>
<proteinExistence type="predicted"/>